<dbReference type="EMBL" id="CP040818">
    <property type="protein sequence ID" value="QDL91226.1"/>
    <property type="molecule type" value="Genomic_DNA"/>
</dbReference>
<evidence type="ECO:0000259" key="1">
    <source>
        <dbReference type="Pfam" id="PF13467"/>
    </source>
</evidence>
<proteinExistence type="predicted"/>
<dbReference type="RefSeq" id="WP_138575624.1">
    <property type="nucleotide sequence ID" value="NZ_CP040818.1"/>
</dbReference>
<dbReference type="Pfam" id="PF13467">
    <property type="entry name" value="RHH_4"/>
    <property type="match status" value="1"/>
</dbReference>
<dbReference type="InterPro" id="IPR027373">
    <property type="entry name" value="RHH_dom"/>
</dbReference>
<dbReference type="OrthoDB" id="7477016at2"/>
<gene>
    <name evidence="2" type="ORF">FDP22_05190</name>
</gene>
<feature type="domain" description="Ribbon-helix-helix" evidence="1">
    <location>
        <begin position="6"/>
        <end position="69"/>
    </location>
</feature>
<evidence type="ECO:0000313" key="2">
    <source>
        <dbReference type="EMBL" id="QDL91226.1"/>
    </source>
</evidence>
<name>A0A5B8FR89_9RHOB</name>
<protein>
    <submittedName>
        <fullName evidence="2">Ribbon-helix-helix domain-containing protein</fullName>
    </submittedName>
</protein>
<keyword evidence="3" id="KW-1185">Reference proteome</keyword>
<evidence type="ECO:0000313" key="3">
    <source>
        <dbReference type="Proteomes" id="UP000305888"/>
    </source>
</evidence>
<organism evidence="2 3">
    <name type="scientific">Paroceanicella profunda</name>
    <dbReference type="NCBI Taxonomy" id="2579971"/>
    <lineage>
        <taxon>Bacteria</taxon>
        <taxon>Pseudomonadati</taxon>
        <taxon>Pseudomonadota</taxon>
        <taxon>Alphaproteobacteria</taxon>
        <taxon>Rhodobacterales</taxon>
        <taxon>Paracoccaceae</taxon>
        <taxon>Paroceanicella</taxon>
    </lineage>
</organism>
<dbReference type="KEGG" id="ppru:FDP22_05190"/>
<dbReference type="Gene3D" id="1.10.3990.20">
    <property type="entry name" value="protein bp1543"/>
    <property type="match status" value="1"/>
</dbReference>
<dbReference type="InterPro" id="IPR038268">
    <property type="entry name" value="RHH_sf"/>
</dbReference>
<accession>A0A5B8FR89</accession>
<dbReference type="AlphaFoldDB" id="A0A5B8FR89"/>
<reference evidence="2 3" key="1">
    <citation type="submission" date="2019-06" db="EMBL/GenBank/DDBJ databases">
        <title>Genome sequence of Rhodobacteraceae bacterium D4M1.</title>
        <authorList>
            <person name="Cao J."/>
        </authorList>
    </citation>
    <scope>NUCLEOTIDE SEQUENCE [LARGE SCALE GENOMIC DNA]</scope>
    <source>
        <strain evidence="2 3">D4M1</strain>
    </source>
</reference>
<sequence length="82" mass="9190">MHAARPVKRSLTLRGHRTSVSLEDAFWTAFRRIAAEEDLALNELAARIDAQRDPETGLASAIRVFILEHALARRRDTPATPD</sequence>
<dbReference type="Proteomes" id="UP000305888">
    <property type="component" value="Chromosome"/>
</dbReference>